<dbReference type="KEGG" id="abs:AZOBR_p50166"/>
<keyword evidence="1" id="KW-0614">Plasmid</keyword>
<evidence type="ECO:0000313" key="1">
    <source>
        <dbReference type="EMBL" id="CCD03936.1"/>
    </source>
</evidence>
<accession>A0A9P1K1Q9</accession>
<protein>
    <submittedName>
        <fullName evidence="1">Uncharacterized protein</fullName>
    </submittedName>
</protein>
<dbReference type="EMBL" id="HE577332">
    <property type="protein sequence ID" value="CCD03936.1"/>
    <property type="molecule type" value="Genomic_DNA"/>
</dbReference>
<keyword evidence="2" id="KW-1185">Reference proteome</keyword>
<dbReference type="Proteomes" id="UP000007319">
    <property type="component" value="Plasmid AZOBR_p5"/>
</dbReference>
<dbReference type="RefSeq" id="WP_014242731.1">
    <property type="nucleotide sequence ID" value="NC_016619.1"/>
</dbReference>
<reference evidence="1 2" key="1">
    <citation type="journal article" date="2011" name="PLoS Genet.">
        <title>Azospirillum genomes reveal transition of bacteria from aquatic to terrestrial environments.</title>
        <authorList>
            <person name="Wisniewski-Dye F."/>
            <person name="Borziak K."/>
            <person name="Khalsa-Moyers G."/>
            <person name="Alexandre G."/>
            <person name="Sukharnikov L.O."/>
            <person name="Wuichet K."/>
            <person name="Hurst G.B."/>
            <person name="McDonald W.H."/>
            <person name="Robertson J.S."/>
            <person name="Barbe V."/>
            <person name="Calteau A."/>
            <person name="Rouy Z."/>
            <person name="Mangenot S."/>
            <person name="Prigent-Combaret C."/>
            <person name="Normand P."/>
            <person name="Boyer M."/>
            <person name="Siguier P."/>
            <person name="Dessaux Y."/>
            <person name="Elmerich C."/>
            <person name="Condemine G."/>
            <person name="Krishnen G."/>
            <person name="Kennedy I."/>
            <person name="Paterson A.H."/>
            <person name="Gonzalez V."/>
            <person name="Mavingui P."/>
            <person name="Zhulin I.B."/>
        </authorList>
    </citation>
    <scope>NUCLEOTIDE SEQUENCE [LARGE SCALE GENOMIC DNA]</scope>
    <source>
        <strain evidence="1 2">Sp245</strain>
    </source>
</reference>
<proteinExistence type="predicted"/>
<gene>
    <name evidence="1" type="ORF">AZOBR_p50166</name>
</gene>
<dbReference type="AlphaFoldDB" id="A0A9P1K1Q9"/>
<geneLocation type="plasmid" evidence="1 2">
    <name>AZOBR_p5</name>
</geneLocation>
<evidence type="ECO:0000313" key="2">
    <source>
        <dbReference type="Proteomes" id="UP000007319"/>
    </source>
</evidence>
<organism evidence="1 2">
    <name type="scientific">Azospirillum baldaniorum</name>
    <dbReference type="NCBI Taxonomy" id="1064539"/>
    <lineage>
        <taxon>Bacteria</taxon>
        <taxon>Pseudomonadati</taxon>
        <taxon>Pseudomonadota</taxon>
        <taxon>Alphaproteobacteria</taxon>
        <taxon>Rhodospirillales</taxon>
        <taxon>Azospirillaceae</taxon>
        <taxon>Azospirillum</taxon>
    </lineage>
</organism>
<sequence length="54" mass="5622">MDDAVSFKGATARIDLDGNGTIDESMTFTGKGSGAIFFTPGQVGDSSYIAFILK</sequence>
<name>A0A9P1K1Q9_9PROT</name>